<organism evidence="2 3">
    <name type="scientific">Pseudolycoriella hygida</name>
    <dbReference type="NCBI Taxonomy" id="35572"/>
    <lineage>
        <taxon>Eukaryota</taxon>
        <taxon>Metazoa</taxon>
        <taxon>Ecdysozoa</taxon>
        <taxon>Arthropoda</taxon>
        <taxon>Hexapoda</taxon>
        <taxon>Insecta</taxon>
        <taxon>Pterygota</taxon>
        <taxon>Neoptera</taxon>
        <taxon>Endopterygota</taxon>
        <taxon>Diptera</taxon>
        <taxon>Nematocera</taxon>
        <taxon>Sciaroidea</taxon>
        <taxon>Sciaridae</taxon>
        <taxon>Pseudolycoriella</taxon>
    </lineage>
</organism>
<gene>
    <name evidence="2" type="primary">ALL2_3</name>
    <name evidence="2" type="ORF">Bhyg_05835</name>
</gene>
<evidence type="ECO:0000313" key="2">
    <source>
        <dbReference type="EMBL" id="KAJ6640902.1"/>
    </source>
</evidence>
<dbReference type="EMBL" id="WJQU01000002">
    <property type="protein sequence ID" value="KAJ6640902.1"/>
    <property type="molecule type" value="Genomic_DNA"/>
</dbReference>
<protein>
    <submittedName>
        <fullName evidence="2">Allergen Tha p 2</fullName>
    </submittedName>
</protein>
<dbReference type="AlphaFoldDB" id="A0A9Q0S0D7"/>
<dbReference type="OrthoDB" id="2443710at2759"/>
<name>A0A9Q0S0D7_9DIPT</name>
<feature type="signal peptide" evidence="1">
    <location>
        <begin position="1"/>
        <end position="27"/>
    </location>
</feature>
<comment type="caution">
    <text evidence="2">The sequence shown here is derived from an EMBL/GenBank/DDBJ whole genome shotgun (WGS) entry which is preliminary data.</text>
</comment>
<keyword evidence="3" id="KW-1185">Reference proteome</keyword>
<feature type="chain" id="PRO_5040296685" evidence="1">
    <location>
        <begin position="28"/>
        <end position="153"/>
    </location>
</feature>
<accession>A0A9Q0S0D7</accession>
<keyword evidence="1" id="KW-0732">Signal</keyword>
<reference evidence="2" key="1">
    <citation type="submission" date="2022-07" db="EMBL/GenBank/DDBJ databases">
        <authorList>
            <person name="Trinca V."/>
            <person name="Uliana J.V.C."/>
            <person name="Torres T.T."/>
            <person name="Ward R.J."/>
            <person name="Monesi N."/>
        </authorList>
    </citation>
    <scope>NUCLEOTIDE SEQUENCE</scope>
    <source>
        <strain evidence="2">HSMRA1968</strain>
        <tissue evidence="2">Whole embryos</tissue>
    </source>
</reference>
<sequence>MRTKMLALKVFCAAIALVAMFTTNADATAYPNGNPWGCYNGYCYTYCSNPLVVESWCYTTKGSRYDRQWVACNENAECSQGWKCGGSYSYGALSPAACYRVLCAPAIVYGYGRSCHLLQSLIHLYQSISSSVPSLMHHPVLKAKSESNDVVRC</sequence>
<evidence type="ECO:0000256" key="1">
    <source>
        <dbReference type="SAM" id="SignalP"/>
    </source>
</evidence>
<dbReference type="Proteomes" id="UP001151699">
    <property type="component" value="Chromosome B"/>
</dbReference>
<evidence type="ECO:0000313" key="3">
    <source>
        <dbReference type="Proteomes" id="UP001151699"/>
    </source>
</evidence>
<proteinExistence type="predicted"/>